<keyword evidence="2" id="KW-1133">Transmembrane helix</keyword>
<sequence length="713" mass="75701">MKVSLHAPTCSHTGTQLVHKITSVNTNLPALQTPLSGHAAAKQHGKSKRGHSARRAMAASSGASATATSAPPTNQTAPIPELSVEIRRDTAVLEAASEGAPGGRARAYVLGVSHVSRESCEEAAELIRAVRPDVVVLELCKDRLRLLLDQENPGKRLWHTPRVKISGLPEGEAWPTPDQLISLLRTAPGRPVATQDIEADCSRLLETGLFSRARPTTQLPMATQAPNYVRDLDGHLNPVIPLNQVEFTVTERKLPKLVSFTLRVDSSLGESLQLPEEASVQLCSEALEAGAAGSTAEACLRMLPKLEALAAASVQGQDVEVVYRGIESGQIEAVFKAATPESLARPYRTGLEGSAVGGEGPGIEPFRPNRGPLQLSKNLIIENLAKVLEVAPETIDTVADTAVVGEGAETGNVWRPWSDEEAQQAIEKENEEEEEKSSWSEQFAMALTSAYAVQQSAAAAKCGVPSGEVWRTALETASNVGTKQVHMGDLPSNVMAQRLGDGVWRAALIGAGLVVVAASTAIAGELTHRLPEGTEALAAGGVAATALLAAFPIVSPLVQIWLLAQKPKEEIEDIVRMKEPLQGKNMDAPVEIWGEDALLQWPGARQPIITERDAYMARTIWSAATGTPASPAYIADNDAGMRVWRYVIPQGGPPAAAPPGYGDGEYQPAAPVSSVVAIVGTAHVRGIVREWERIEGRAECLQSLNGLLGEGSF</sequence>
<dbReference type="PANTHER" id="PTHR21530">
    <property type="entry name" value="PHEROMONE SHUTDOWN PROTEIN"/>
    <property type="match status" value="1"/>
</dbReference>
<accession>A0ABR2YFW3</accession>
<evidence type="ECO:0000256" key="2">
    <source>
        <dbReference type="SAM" id="Phobius"/>
    </source>
</evidence>
<protein>
    <recommendedName>
        <fullName evidence="5">TraB-domain-containing protein</fullName>
    </recommendedName>
</protein>
<dbReference type="PANTHER" id="PTHR21530:SF7">
    <property type="entry name" value="TRAB DOMAIN-CONTAINING PROTEIN"/>
    <property type="match status" value="1"/>
</dbReference>
<proteinExistence type="predicted"/>
<gene>
    <name evidence="3" type="ORF">WJX75_001371</name>
</gene>
<keyword evidence="4" id="KW-1185">Reference proteome</keyword>
<reference evidence="3 4" key="1">
    <citation type="journal article" date="2024" name="Nat. Commun.">
        <title>Phylogenomics reveals the evolutionary origins of lichenization in chlorophyte algae.</title>
        <authorList>
            <person name="Puginier C."/>
            <person name="Libourel C."/>
            <person name="Otte J."/>
            <person name="Skaloud P."/>
            <person name="Haon M."/>
            <person name="Grisel S."/>
            <person name="Petersen M."/>
            <person name="Berrin J.G."/>
            <person name="Delaux P.M."/>
            <person name="Dal Grande F."/>
            <person name="Keller J."/>
        </authorList>
    </citation>
    <scope>NUCLEOTIDE SEQUENCE [LARGE SCALE GENOMIC DNA]</scope>
    <source>
        <strain evidence="3 4">SAG 216-7</strain>
    </source>
</reference>
<dbReference type="InterPro" id="IPR046345">
    <property type="entry name" value="TraB_PrgY-like"/>
</dbReference>
<keyword evidence="2" id="KW-0472">Membrane</keyword>
<comment type="caution">
    <text evidence="3">The sequence shown here is derived from an EMBL/GenBank/DDBJ whole genome shotgun (WGS) entry which is preliminary data.</text>
</comment>
<feature type="transmembrane region" description="Helical" evidence="2">
    <location>
        <begin position="502"/>
        <end position="524"/>
    </location>
</feature>
<feature type="compositionally biased region" description="Low complexity" evidence="1">
    <location>
        <begin position="55"/>
        <end position="70"/>
    </location>
</feature>
<evidence type="ECO:0000256" key="1">
    <source>
        <dbReference type="SAM" id="MobiDB-lite"/>
    </source>
</evidence>
<evidence type="ECO:0008006" key="5">
    <source>
        <dbReference type="Google" id="ProtNLM"/>
    </source>
</evidence>
<feature type="region of interest" description="Disordered" evidence="1">
    <location>
        <begin position="36"/>
        <end position="80"/>
    </location>
</feature>
<organism evidence="3 4">
    <name type="scientific">Coccomyxa subellipsoidea</name>
    <dbReference type="NCBI Taxonomy" id="248742"/>
    <lineage>
        <taxon>Eukaryota</taxon>
        <taxon>Viridiplantae</taxon>
        <taxon>Chlorophyta</taxon>
        <taxon>core chlorophytes</taxon>
        <taxon>Trebouxiophyceae</taxon>
        <taxon>Trebouxiophyceae incertae sedis</taxon>
        <taxon>Coccomyxaceae</taxon>
        <taxon>Coccomyxa</taxon>
    </lineage>
</organism>
<dbReference type="EMBL" id="JALJOT010000012">
    <property type="protein sequence ID" value="KAK9904726.1"/>
    <property type="molecule type" value="Genomic_DNA"/>
</dbReference>
<name>A0ABR2YFW3_9CHLO</name>
<evidence type="ECO:0000313" key="4">
    <source>
        <dbReference type="Proteomes" id="UP001491310"/>
    </source>
</evidence>
<feature type="transmembrane region" description="Helical" evidence="2">
    <location>
        <begin position="536"/>
        <end position="562"/>
    </location>
</feature>
<keyword evidence="2" id="KW-0812">Transmembrane</keyword>
<evidence type="ECO:0000313" key="3">
    <source>
        <dbReference type="EMBL" id="KAK9904726.1"/>
    </source>
</evidence>
<dbReference type="Proteomes" id="UP001491310">
    <property type="component" value="Unassembled WGS sequence"/>
</dbReference>
<feature type="compositionally biased region" description="Basic residues" evidence="1">
    <location>
        <begin position="41"/>
        <end position="54"/>
    </location>
</feature>